<evidence type="ECO:0000313" key="1">
    <source>
        <dbReference type="EMBL" id="KIM72080.1"/>
    </source>
</evidence>
<name>A0A0C3EHF0_PILCF</name>
<protein>
    <submittedName>
        <fullName evidence="1">Uncharacterized protein</fullName>
    </submittedName>
</protein>
<proteinExistence type="predicted"/>
<dbReference type="HOGENOM" id="CLU_099940_0_0_1"/>
<dbReference type="OrthoDB" id="3260975at2759"/>
<dbReference type="EMBL" id="KN833165">
    <property type="protein sequence ID" value="KIM72080.1"/>
    <property type="molecule type" value="Genomic_DNA"/>
</dbReference>
<gene>
    <name evidence="1" type="ORF">PILCRDRAFT_93603</name>
</gene>
<dbReference type="AlphaFoldDB" id="A0A0C3EHF0"/>
<evidence type="ECO:0000313" key="2">
    <source>
        <dbReference type="Proteomes" id="UP000054166"/>
    </source>
</evidence>
<organism evidence="1 2">
    <name type="scientific">Piloderma croceum (strain F 1598)</name>
    <dbReference type="NCBI Taxonomy" id="765440"/>
    <lineage>
        <taxon>Eukaryota</taxon>
        <taxon>Fungi</taxon>
        <taxon>Dikarya</taxon>
        <taxon>Basidiomycota</taxon>
        <taxon>Agaricomycotina</taxon>
        <taxon>Agaricomycetes</taxon>
        <taxon>Agaricomycetidae</taxon>
        <taxon>Atheliales</taxon>
        <taxon>Atheliaceae</taxon>
        <taxon>Piloderma</taxon>
    </lineage>
</organism>
<accession>A0A0C3EHF0</accession>
<dbReference type="Proteomes" id="UP000054166">
    <property type="component" value="Unassembled WGS sequence"/>
</dbReference>
<keyword evidence="2" id="KW-1185">Reference proteome</keyword>
<reference evidence="1 2" key="1">
    <citation type="submission" date="2014-04" db="EMBL/GenBank/DDBJ databases">
        <authorList>
            <consortium name="DOE Joint Genome Institute"/>
            <person name="Kuo A."/>
            <person name="Tarkka M."/>
            <person name="Buscot F."/>
            <person name="Kohler A."/>
            <person name="Nagy L.G."/>
            <person name="Floudas D."/>
            <person name="Copeland A."/>
            <person name="Barry K.W."/>
            <person name="Cichocki N."/>
            <person name="Veneault-Fourrey C."/>
            <person name="LaButti K."/>
            <person name="Lindquist E.A."/>
            <person name="Lipzen A."/>
            <person name="Lundell T."/>
            <person name="Morin E."/>
            <person name="Murat C."/>
            <person name="Sun H."/>
            <person name="Tunlid A."/>
            <person name="Henrissat B."/>
            <person name="Grigoriev I.V."/>
            <person name="Hibbett D.S."/>
            <person name="Martin F."/>
            <person name="Nordberg H.P."/>
            <person name="Cantor M.N."/>
            <person name="Hua S.X."/>
        </authorList>
    </citation>
    <scope>NUCLEOTIDE SEQUENCE [LARGE SCALE GENOMIC DNA]</scope>
    <source>
        <strain evidence="1 2">F 1598</strain>
    </source>
</reference>
<reference evidence="2" key="2">
    <citation type="submission" date="2015-01" db="EMBL/GenBank/DDBJ databases">
        <title>Evolutionary Origins and Diversification of the Mycorrhizal Mutualists.</title>
        <authorList>
            <consortium name="DOE Joint Genome Institute"/>
            <consortium name="Mycorrhizal Genomics Consortium"/>
            <person name="Kohler A."/>
            <person name="Kuo A."/>
            <person name="Nagy L.G."/>
            <person name="Floudas D."/>
            <person name="Copeland A."/>
            <person name="Barry K.W."/>
            <person name="Cichocki N."/>
            <person name="Veneault-Fourrey C."/>
            <person name="LaButti K."/>
            <person name="Lindquist E.A."/>
            <person name="Lipzen A."/>
            <person name="Lundell T."/>
            <person name="Morin E."/>
            <person name="Murat C."/>
            <person name="Riley R."/>
            <person name="Ohm R."/>
            <person name="Sun H."/>
            <person name="Tunlid A."/>
            <person name="Henrissat B."/>
            <person name="Grigoriev I.V."/>
            <person name="Hibbett D.S."/>
            <person name="Martin F."/>
        </authorList>
    </citation>
    <scope>NUCLEOTIDE SEQUENCE [LARGE SCALE GENOMIC DNA]</scope>
    <source>
        <strain evidence="2">F 1598</strain>
    </source>
</reference>
<dbReference type="InParanoid" id="A0A0C3EHF0"/>
<sequence length="243" mass="27422">MTEVPFAQKTFTSINYPGLHWPPRDLGKVNLVSIRRMSYSSDDEDMPQPIFFYGDGRSDDLVPGNYLKTIINTFKETSATSFKVQRLENGLATNSVAEQWFDNLPALTKLDWDLVEAAFKVCWPKEVLVVEMTEKRRRKLRSEKLLKVDIGATVMANGVEMSGQACWAGKIQTLAAQADDPSGALIHSVWNEMPQLMKKLVKSTYLTWPEFTRAIKDVSEEDIETAIAEEGRIMALEQDAKAL</sequence>